<evidence type="ECO:0000313" key="5">
    <source>
        <dbReference type="Proteomes" id="UP000270094"/>
    </source>
</evidence>
<protein>
    <submittedName>
        <fullName evidence="4">Uncharacterized protein</fullName>
    </submittedName>
</protein>
<dbReference type="InterPro" id="IPR004947">
    <property type="entry name" value="DNase_II"/>
</dbReference>
<evidence type="ECO:0000256" key="1">
    <source>
        <dbReference type="ARBA" id="ARBA00007527"/>
    </source>
</evidence>
<proteinExistence type="inferred from homology"/>
<name>A0A3P7J0N3_STRVU</name>
<keyword evidence="3" id="KW-0732">Signal</keyword>
<keyword evidence="2" id="KW-0378">Hydrolase</keyword>
<evidence type="ECO:0000256" key="3">
    <source>
        <dbReference type="SAM" id="SignalP"/>
    </source>
</evidence>
<dbReference type="OrthoDB" id="10261598at2759"/>
<reference evidence="4 5" key="1">
    <citation type="submission" date="2018-11" db="EMBL/GenBank/DDBJ databases">
        <authorList>
            <consortium name="Pathogen Informatics"/>
        </authorList>
    </citation>
    <scope>NUCLEOTIDE SEQUENCE [LARGE SCALE GENOMIC DNA]</scope>
</reference>
<dbReference type="Proteomes" id="UP000270094">
    <property type="component" value="Unassembled WGS sequence"/>
</dbReference>
<keyword evidence="5" id="KW-1185">Reference proteome</keyword>
<comment type="similarity">
    <text evidence="1">Belongs to the DNase II family.</text>
</comment>
<evidence type="ECO:0000256" key="2">
    <source>
        <dbReference type="ARBA" id="ARBA00022801"/>
    </source>
</evidence>
<dbReference type="Pfam" id="PF03265">
    <property type="entry name" value="DNase_II"/>
    <property type="match status" value="1"/>
</dbReference>
<feature type="chain" id="PRO_5018017071" evidence="3">
    <location>
        <begin position="16"/>
        <end position="228"/>
    </location>
</feature>
<dbReference type="PANTHER" id="PTHR10858">
    <property type="entry name" value="DEOXYRIBONUCLEASE II"/>
    <property type="match status" value="1"/>
</dbReference>
<sequence length="228" mass="25869">MLQISLLLLLGCANAKITCRGLADEPVDWYIVYKPPASKSPIRFYYMDPNHRNWTLAPFSIESDQSAVGATLKDFYRHDQEHFVFAYNDDSPSGSVDSYRGHSKGVVVFDQESGFWIIHSVPNFPAVGTYTYPSTGIRYGQSFLCLSLPSESLGDVGEHLRYVQATPFFTNLPEFFILRFPVLVNIVKKQSLSKSETVFTRVRQFKTVGGQTLRSFAKHKKFGKGEFR</sequence>
<organism evidence="4 5">
    <name type="scientific">Strongylus vulgaris</name>
    <name type="common">Blood worm</name>
    <dbReference type="NCBI Taxonomy" id="40348"/>
    <lineage>
        <taxon>Eukaryota</taxon>
        <taxon>Metazoa</taxon>
        <taxon>Ecdysozoa</taxon>
        <taxon>Nematoda</taxon>
        <taxon>Chromadorea</taxon>
        <taxon>Rhabditida</taxon>
        <taxon>Rhabditina</taxon>
        <taxon>Rhabditomorpha</taxon>
        <taxon>Strongyloidea</taxon>
        <taxon>Strongylidae</taxon>
        <taxon>Strongylus</taxon>
    </lineage>
</organism>
<gene>
    <name evidence="4" type="ORF">SVUK_LOCUS6532</name>
</gene>
<dbReference type="AlphaFoldDB" id="A0A3P7J0N3"/>
<dbReference type="CDD" id="cd09120">
    <property type="entry name" value="PLDc_DNaseII_1"/>
    <property type="match status" value="1"/>
</dbReference>
<dbReference type="PANTHER" id="PTHR10858:SF30">
    <property type="entry name" value="CELL-DEATH-RELATED NUCLEASE 7"/>
    <property type="match status" value="1"/>
</dbReference>
<dbReference type="GO" id="GO:0006309">
    <property type="term" value="P:apoptotic DNA fragmentation"/>
    <property type="evidence" value="ECO:0007669"/>
    <property type="project" value="TreeGrafter"/>
</dbReference>
<dbReference type="EMBL" id="UYYB01020834">
    <property type="protein sequence ID" value="VDM71534.1"/>
    <property type="molecule type" value="Genomic_DNA"/>
</dbReference>
<dbReference type="GO" id="GO:0004531">
    <property type="term" value="F:deoxyribonuclease II activity"/>
    <property type="evidence" value="ECO:0007669"/>
    <property type="project" value="InterPro"/>
</dbReference>
<feature type="signal peptide" evidence="3">
    <location>
        <begin position="1"/>
        <end position="15"/>
    </location>
</feature>
<accession>A0A3P7J0N3</accession>
<evidence type="ECO:0000313" key="4">
    <source>
        <dbReference type="EMBL" id="VDM71534.1"/>
    </source>
</evidence>